<comment type="caution">
    <text evidence="3">The sequence shown here is derived from an EMBL/GenBank/DDBJ whole genome shotgun (WGS) entry which is preliminary data.</text>
</comment>
<keyword evidence="4" id="KW-1185">Reference proteome</keyword>
<proteinExistence type="predicted"/>
<sequence length="662" mass="72924">MASAFLQKAKGSKSVSKMLRAVERASRVDTEAKQKVTAFLSGQSSAADPGYVVGMLSEIKDTAMEDIKVENETEDTSVEAYGEVKTAKKTEISSLLNQFERKKSCSQKASDWEARKAARAEEQLALKETIKILNDDKSLDLFRSRSAALIQLSSSREKSRHDALSLISAAKEKDAGSHPELNFLALALSGKKADFGKVVDKIEGMVELLANESADDASKQAYCKKEFREVAAKSKSLDSKIKSLTASVKEWGEKKSAIAKLAGDITALQAGVKSLDESVAKAGENRYQESMSSNSASLDLLTLARDRMNKVYNPTMVTETTTKSPYALSFFQQTSRKVQQPPPTFEGAYEKKGEESNGVLKMIDTLSSDIEKEMAVAKTEEEDAQEDYQETIADAAKKREADMAFAASKAQDKADLEGDLNDDKKEKAGTTQESAAAAKYTSELHSECDWLLEHFDLREQARTEEKAWLLMPWRRKGQMTRAARRMLSPSLPTWQRVCRMQPKLQTLLRCLPDVSLSPEVDCLVTMPAYFTSISQMVADASGDVFNDDHPTIPCNQHLVGRGGRGRKDENGRSQEYSKKVGLDKECEDAAKVCVRDALGRVGSSVKLATDLAPILAPTLARTPRLAGMGTRRSAEGLLRSCFTEVVMCRGARTETYKIRVAW</sequence>
<protein>
    <submittedName>
        <fullName evidence="3">Uncharacterized protein</fullName>
    </submittedName>
</protein>
<evidence type="ECO:0000313" key="3">
    <source>
        <dbReference type="EMBL" id="OLQ08184.1"/>
    </source>
</evidence>
<dbReference type="OrthoDB" id="441144at2759"/>
<feature type="compositionally biased region" description="Basic and acidic residues" evidence="2">
    <location>
        <begin position="565"/>
        <end position="576"/>
    </location>
</feature>
<dbReference type="OMA" id="ANMATDC"/>
<feature type="coiled-coil region" evidence="1">
    <location>
        <begin position="367"/>
        <end position="398"/>
    </location>
</feature>
<keyword evidence="1" id="KW-0175">Coiled coil</keyword>
<reference evidence="3 4" key="1">
    <citation type="submission" date="2016-02" db="EMBL/GenBank/DDBJ databases">
        <title>Genome analysis of coral dinoflagellate symbionts highlights evolutionary adaptations to a symbiotic lifestyle.</title>
        <authorList>
            <person name="Aranda M."/>
            <person name="Li Y."/>
            <person name="Liew Y.J."/>
            <person name="Baumgarten S."/>
            <person name="Simakov O."/>
            <person name="Wilson M."/>
            <person name="Piel J."/>
            <person name="Ashoor H."/>
            <person name="Bougouffa S."/>
            <person name="Bajic V.B."/>
            <person name="Ryu T."/>
            <person name="Ravasi T."/>
            <person name="Bayer T."/>
            <person name="Micklem G."/>
            <person name="Kim H."/>
            <person name="Bhak J."/>
            <person name="Lajeunesse T.C."/>
            <person name="Voolstra C.R."/>
        </authorList>
    </citation>
    <scope>NUCLEOTIDE SEQUENCE [LARGE SCALE GENOMIC DNA]</scope>
    <source>
        <strain evidence="3 4">CCMP2467</strain>
    </source>
</reference>
<feature type="region of interest" description="Disordered" evidence="2">
    <location>
        <begin position="408"/>
        <end position="433"/>
    </location>
</feature>
<evidence type="ECO:0000256" key="1">
    <source>
        <dbReference type="SAM" id="Coils"/>
    </source>
</evidence>
<name>A0A1Q9EL57_SYMMI</name>
<feature type="region of interest" description="Disordered" evidence="2">
    <location>
        <begin position="555"/>
        <end position="576"/>
    </location>
</feature>
<gene>
    <name evidence="3" type="ORF">AK812_SmicGene8356</name>
</gene>
<evidence type="ECO:0000256" key="2">
    <source>
        <dbReference type="SAM" id="MobiDB-lite"/>
    </source>
</evidence>
<dbReference type="EMBL" id="LSRX01000123">
    <property type="protein sequence ID" value="OLQ08184.1"/>
    <property type="molecule type" value="Genomic_DNA"/>
</dbReference>
<evidence type="ECO:0000313" key="4">
    <source>
        <dbReference type="Proteomes" id="UP000186817"/>
    </source>
</evidence>
<dbReference type="AlphaFoldDB" id="A0A1Q9EL57"/>
<feature type="compositionally biased region" description="Basic and acidic residues" evidence="2">
    <location>
        <begin position="410"/>
        <end position="428"/>
    </location>
</feature>
<dbReference type="Proteomes" id="UP000186817">
    <property type="component" value="Unassembled WGS sequence"/>
</dbReference>
<organism evidence="3 4">
    <name type="scientific">Symbiodinium microadriaticum</name>
    <name type="common">Dinoflagellate</name>
    <name type="synonym">Zooxanthella microadriatica</name>
    <dbReference type="NCBI Taxonomy" id="2951"/>
    <lineage>
        <taxon>Eukaryota</taxon>
        <taxon>Sar</taxon>
        <taxon>Alveolata</taxon>
        <taxon>Dinophyceae</taxon>
        <taxon>Suessiales</taxon>
        <taxon>Symbiodiniaceae</taxon>
        <taxon>Symbiodinium</taxon>
    </lineage>
</organism>
<accession>A0A1Q9EL57</accession>